<dbReference type="GO" id="GO:1902201">
    <property type="term" value="P:negative regulation of bacterial-type flagellum-dependent cell motility"/>
    <property type="evidence" value="ECO:0007669"/>
    <property type="project" value="TreeGrafter"/>
</dbReference>
<dbReference type="InterPro" id="IPR050469">
    <property type="entry name" value="Diguanylate_Cyclase"/>
</dbReference>
<organism evidence="5 6">
    <name type="scientific">Pandoraea sputorum</name>
    <dbReference type="NCBI Taxonomy" id="93222"/>
    <lineage>
        <taxon>Bacteria</taxon>
        <taxon>Pseudomonadati</taxon>
        <taxon>Pseudomonadota</taxon>
        <taxon>Betaproteobacteria</taxon>
        <taxon>Burkholderiales</taxon>
        <taxon>Burkholderiaceae</taxon>
        <taxon>Pandoraea</taxon>
    </lineage>
</organism>
<keyword evidence="6" id="KW-1185">Reference proteome</keyword>
<protein>
    <recommendedName>
        <fullName evidence="1">diguanylate cyclase</fullName>
        <ecNumber evidence="1">2.7.7.65</ecNumber>
    </recommendedName>
</protein>
<feature type="domain" description="GGDEF" evidence="4">
    <location>
        <begin position="397"/>
        <end position="527"/>
    </location>
</feature>
<accession>A0A239SFE8</accession>
<evidence type="ECO:0000313" key="6">
    <source>
        <dbReference type="Proteomes" id="UP000215126"/>
    </source>
</evidence>
<dbReference type="PANTHER" id="PTHR45138:SF24">
    <property type="entry name" value="DIGUANYLATE CYCLASE DGCC-RELATED"/>
    <property type="match status" value="1"/>
</dbReference>
<dbReference type="GO" id="GO:0005886">
    <property type="term" value="C:plasma membrane"/>
    <property type="evidence" value="ECO:0007669"/>
    <property type="project" value="TreeGrafter"/>
</dbReference>
<dbReference type="Gene3D" id="3.30.450.20">
    <property type="entry name" value="PAS domain"/>
    <property type="match status" value="1"/>
</dbReference>
<dbReference type="EC" id="2.7.7.65" evidence="1"/>
<dbReference type="SUPFAM" id="SSF103190">
    <property type="entry name" value="Sensory domain-like"/>
    <property type="match status" value="1"/>
</dbReference>
<keyword evidence="3" id="KW-0732">Signal</keyword>
<dbReference type="GO" id="GO:0052621">
    <property type="term" value="F:diguanylate cyclase activity"/>
    <property type="evidence" value="ECO:0007669"/>
    <property type="project" value="UniProtKB-EC"/>
</dbReference>
<sequence>MRIRHWLYAACVSVGVLVACWVAADRTATSLVGDKLAQSVDAGQIVADRVADGMVHAINTDLSMVRAIPSTLADVDLLREVVPAAGGKPAAADVVERANEFLRGAQSYFGVDRVWVIDASGVCVAASNYRDVPSPLGGSVADMPYVTNALLGDRFERYASGWEHQAPGLYFSAPMYRDGLLIGVVMTKIGLTRLRHWVGSGESFVTDGNGVVIMANDPRFENSFMIDGKLGSLSDTERQALYQRNDFAPMPISQFKRAPGRSNAWVPQELLDRMSEFNDLRKPFVISSRPSASNDLIVYAVEGVDAWDALTRQHAKDLALCFLLYLGGAIIVALVVWTYWRERTQHREMRQSNEELRAANNQLAFEASYDELTGSLTRRYFFHRFEQLLEAAQRKNEPMSLIVADLDHFKTINDTYGHAIGDQVLCRFVLVCSSTLRGDDLIGRIGGEEFAILLPGASERDALRVADRIRERCKRESVEGSEPPLQFSASFGITEWQDSDSPMNMVERADMALYRAKRAGRDRCWVF</sequence>
<dbReference type="Proteomes" id="UP000215126">
    <property type="component" value="Chromosome 1"/>
</dbReference>
<dbReference type="AlphaFoldDB" id="A0A239SFE8"/>
<dbReference type="FunFam" id="3.30.70.270:FF:000001">
    <property type="entry name" value="Diguanylate cyclase domain protein"/>
    <property type="match status" value="1"/>
</dbReference>
<dbReference type="CDD" id="cd01949">
    <property type="entry name" value="GGDEF"/>
    <property type="match status" value="1"/>
</dbReference>
<reference evidence="5 6" key="1">
    <citation type="submission" date="2017-06" db="EMBL/GenBank/DDBJ databases">
        <authorList>
            <consortium name="Pathogen Informatics"/>
        </authorList>
    </citation>
    <scope>NUCLEOTIDE SEQUENCE [LARGE SCALE GENOMIC DNA]</scope>
    <source>
        <strain evidence="5 6">NCTC13161</strain>
    </source>
</reference>
<gene>
    <name evidence="5" type="primary">pleD_2</name>
    <name evidence="5" type="ORF">SAMEA4530655_01868</name>
</gene>
<keyword evidence="2" id="KW-1133">Transmembrane helix</keyword>
<dbReference type="NCBIfam" id="TIGR00254">
    <property type="entry name" value="GGDEF"/>
    <property type="match status" value="1"/>
</dbReference>
<dbReference type="OrthoDB" id="9813903at2"/>
<dbReference type="Pfam" id="PF00990">
    <property type="entry name" value="GGDEF"/>
    <property type="match status" value="1"/>
</dbReference>
<proteinExistence type="predicted"/>
<evidence type="ECO:0000259" key="4">
    <source>
        <dbReference type="PROSITE" id="PS50887"/>
    </source>
</evidence>
<evidence type="ECO:0000256" key="2">
    <source>
        <dbReference type="SAM" id="Phobius"/>
    </source>
</evidence>
<feature type="chain" id="PRO_5035245597" description="diguanylate cyclase" evidence="3">
    <location>
        <begin position="25"/>
        <end position="527"/>
    </location>
</feature>
<dbReference type="RefSeq" id="WP_084103598.1">
    <property type="nucleotide sequence ID" value="NZ_AP028930.1"/>
</dbReference>
<evidence type="ECO:0000256" key="3">
    <source>
        <dbReference type="SAM" id="SignalP"/>
    </source>
</evidence>
<feature type="transmembrane region" description="Helical" evidence="2">
    <location>
        <begin position="322"/>
        <end position="340"/>
    </location>
</feature>
<dbReference type="EMBL" id="LT906435">
    <property type="protein sequence ID" value="SNU84195.1"/>
    <property type="molecule type" value="Genomic_DNA"/>
</dbReference>
<dbReference type="SMART" id="SM00267">
    <property type="entry name" value="GGDEF"/>
    <property type="match status" value="1"/>
</dbReference>
<dbReference type="InterPro" id="IPR000160">
    <property type="entry name" value="GGDEF_dom"/>
</dbReference>
<dbReference type="GO" id="GO:0043709">
    <property type="term" value="P:cell adhesion involved in single-species biofilm formation"/>
    <property type="evidence" value="ECO:0007669"/>
    <property type="project" value="TreeGrafter"/>
</dbReference>
<dbReference type="GeneID" id="88094533"/>
<name>A0A239SFE8_9BURK</name>
<feature type="signal peptide" evidence="3">
    <location>
        <begin position="1"/>
        <end position="24"/>
    </location>
</feature>
<dbReference type="PANTHER" id="PTHR45138">
    <property type="entry name" value="REGULATORY COMPONENTS OF SENSORY TRANSDUCTION SYSTEM"/>
    <property type="match status" value="1"/>
</dbReference>
<evidence type="ECO:0000313" key="5">
    <source>
        <dbReference type="EMBL" id="SNU84195.1"/>
    </source>
</evidence>
<keyword evidence="2" id="KW-0812">Transmembrane</keyword>
<dbReference type="SUPFAM" id="SSF55073">
    <property type="entry name" value="Nucleotide cyclase"/>
    <property type="match status" value="1"/>
</dbReference>
<keyword evidence="2" id="KW-0472">Membrane</keyword>
<dbReference type="Gene3D" id="3.30.70.270">
    <property type="match status" value="1"/>
</dbReference>
<dbReference type="PROSITE" id="PS51257">
    <property type="entry name" value="PROKAR_LIPOPROTEIN"/>
    <property type="match status" value="1"/>
</dbReference>
<dbReference type="InterPro" id="IPR043128">
    <property type="entry name" value="Rev_trsase/Diguanyl_cyclase"/>
</dbReference>
<dbReference type="InterPro" id="IPR029787">
    <property type="entry name" value="Nucleotide_cyclase"/>
</dbReference>
<dbReference type="PROSITE" id="PS50887">
    <property type="entry name" value="GGDEF"/>
    <property type="match status" value="1"/>
</dbReference>
<dbReference type="STRING" id="93222.NA29_13600"/>
<evidence type="ECO:0000256" key="1">
    <source>
        <dbReference type="ARBA" id="ARBA00012528"/>
    </source>
</evidence>
<dbReference type="InterPro" id="IPR029151">
    <property type="entry name" value="Sensor-like_sf"/>
</dbReference>